<evidence type="ECO:0000256" key="4">
    <source>
        <dbReference type="ARBA" id="ARBA00022679"/>
    </source>
</evidence>
<evidence type="ECO:0000313" key="12">
    <source>
        <dbReference type="EMBL" id="MEJ2860487.1"/>
    </source>
</evidence>
<evidence type="ECO:0000256" key="8">
    <source>
        <dbReference type="ARBA" id="ARBA00023012"/>
    </source>
</evidence>
<feature type="transmembrane region" description="Helical" evidence="9">
    <location>
        <begin position="79"/>
        <end position="97"/>
    </location>
</feature>
<name>A0ABU8M0F6_9PSEU</name>
<comment type="catalytic activity">
    <reaction evidence="1">
        <text>ATP + protein L-histidine = ADP + protein N-phospho-L-histidine.</text>
        <dbReference type="EC" id="2.7.13.3"/>
    </reaction>
</comment>
<feature type="transmembrane region" description="Helical" evidence="9">
    <location>
        <begin position="33"/>
        <end position="50"/>
    </location>
</feature>
<dbReference type="InterPro" id="IPR011712">
    <property type="entry name" value="Sig_transdc_His_kin_sub3_dim/P"/>
</dbReference>
<dbReference type="CDD" id="cd16917">
    <property type="entry name" value="HATPase_UhpB-NarQ-NarX-like"/>
    <property type="match status" value="1"/>
</dbReference>
<comment type="caution">
    <text evidence="12">The sequence shown here is derived from an EMBL/GenBank/DDBJ whole genome shotgun (WGS) entry which is preliminary data.</text>
</comment>
<keyword evidence="5" id="KW-0547">Nucleotide-binding</keyword>
<evidence type="ECO:0000256" key="9">
    <source>
        <dbReference type="SAM" id="Phobius"/>
    </source>
</evidence>
<gene>
    <name evidence="12" type="ORF">WCD58_04935</name>
</gene>
<dbReference type="PANTHER" id="PTHR24421:SF10">
    <property type="entry name" value="NITRATE_NITRITE SENSOR PROTEIN NARQ"/>
    <property type="match status" value="1"/>
</dbReference>
<dbReference type="Proteomes" id="UP001369736">
    <property type="component" value="Unassembled WGS sequence"/>
</dbReference>
<feature type="domain" description="Histidine kinase/HSP90-like ATPase" evidence="10">
    <location>
        <begin position="289"/>
        <end position="376"/>
    </location>
</feature>
<evidence type="ECO:0000256" key="2">
    <source>
        <dbReference type="ARBA" id="ARBA00012438"/>
    </source>
</evidence>
<evidence type="ECO:0000256" key="1">
    <source>
        <dbReference type="ARBA" id="ARBA00000085"/>
    </source>
</evidence>
<evidence type="ECO:0000313" key="13">
    <source>
        <dbReference type="Proteomes" id="UP001369736"/>
    </source>
</evidence>
<dbReference type="Pfam" id="PF07730">
    <property type="entry name" value="HisKA_3"/>
    <property type="match status" value="1"/>
</dbReference>
<dbReference type="EC" id="2.7.13.3" evidence="2"/>
<evidence type="ECO:0000256" key="3">
    <source>
        <dbReference type="ARBA" id="ARBA00022553"/>
    </source>
</evidence>
<dbReference type="RefSeq" id="WP_337700078.1">
    <property type="nucleotide sequence ID" value="NZ_JBBEGM010000001.1"/>
</dbReference>
<keyword evidence="3" id="KW-0597">Phosphoprotein</keyword>
<keyword evidence="9" id="KW-0812">Transmembrane</keyword>
<keyword evidence="6 12" id="KW-0418">Kinase</keyword>
<keyword evidence="13" id="KW-1185">Reference proteome</keyword>
<evidence type="ECO:0000256" key="6">
    <source>
        <dbReference type="ARBA" id="ARBA00022777"/>
    </source>
</evidence>
<proteinExistence type="predicted"/>
<evidence type="ECO:0000259" key="10">
    <source>
        <dbReference type="Pfam" id="PF02518"/>
    </source>
</evidence>
<sequence>MSRVERWVPLVAAGFLVAFGVLEPLTSPDLRPAAVWAGTAVAVAGALLAAARPLAGTALLMLAFLAQSLLGQVGPSGGVLLAMFAACGWAAFTVAPARSWITPVVGQVGAVASSAIGALLAIPGASLADNIFFSSFFWLAWVVGLAARQQRRRADQLGRLAAALDAERETRERAVLAEERARIAREVHDAVAHSVSVMVLQLGVVRSTARLDEGVDGVLAGLERLGRETVVEMRGLVGILRDTEVPAAPEPSLDRLDELLADVRAAGLPVELTVRGEPSHLPRILDVSAYRVLQEALTNVLRHAGPSPTRVLLEHARDAVVVEVVDDGPVGDPPAPVGGDGHGLVGMRERVAVFGGSLEAGPRDTGYAVRARFPVRTAVSV</sequence>
<dbReference type="PANTHER" id="PTHR24421">
    <property type="entry name" value="NITRATE/NITRITE SENSOR PROTEIN NARX-RELATED"/>
    <property type="match status" value="1"/>
</dbReference>
<keyword evidence="7" id="KW-0067">ATP-binding</keyword>
<dbReference type="Pfam" id="PF02518">
    <property type="entry name" value="HATPase_c"/>
    <property type="match status" value="1"/>
</dbReference>
<evidence type="ECO:0000259" key="11">
    <source>
        <dbReference type="Pfam" id="PF07730"/>
    </source>
</evidence>
<dbReference type="SUPFAM" id="SSF55874">
    <property type="entry name" value="ATPase domain of HSP90 chaperone/DNA topoisomerase II/histidine kinase"/>
    <property type="match status" value="1"/>
</dbReference>
<evidence type="ECO:0000256" key="5">
    <source>
        <dbReference type="ARBA" id="ARBA00022741"/>
    </source>
</evidence>
<keyword evidence="4" id="KW-0808">Transferase</keyword>
<dbReference type="Gene3D" id="1.20.5.1930">
    <property type="match status" value="1"/>
</dbReference>
<dbReference type="InterPro" id="IPR003594">
    <property type="entry name" value="HATPase_dom"/>
</dbReference>
<protein>
    <recommendedName>
        <fullName evidence="2">histidine kinase</fullName>
        <ecNumber evidence="2">2.7.13.3</ecNumber>
    </recommendedName>
</protein>
<feature type="transmembrane region" description="Helical" evidence="9">
    <location>
        <begin position="7"/>
        <end position="27"/>
    </location>
</feature>
<reference evidence="12 13" key="1">
    <citation type="submission" date="2024-03" db="EMBL/GenBank/DDBJ databases">
        <title>Actinomycetospora sp. OC33-EN07, a novel actinomycete isolated from wild orchid (Aerides multiflora).</title>
        <authorList>
            <person name="Suriyachadkun C."/>
        </authorList>
    </citation>
    <scope>NUCLEOTIDE SEQUENCE [LARGE SCALE GENOMIC DNA]</scope>
    <source>
        <strain evidence="12 13">OC33-EN07</strain>
    </source>
</reference>
<dbReference type="InterPro" id="IPR050482">
    <property type="entry name" value="Sensor_HK_TwoCompSys"/>
</dbReference>
<keyword evidence="8" id="KW-0902">Two-component regulatory system</keyword>
<feature type="transmembrane region" description="Helical" evidence="9">
    <location>
        <begin position="131"/>
        <end position="147"/>
    </location>
</feature>
<keyword evidence="9" id="KW-0472">Membrane</keyword>
<dbReference type="GO" id="GO:0016301">
    <property type="term" value="F:kinase activity"/>
    <property type="evidence" value="ECO:0007669"/>
    <property type="project" value="UniProtKB-KW"/>
</dbReference>
<keyword evidence="9" id="KW-1133">Transmembrane helix</keyword>
<evidence type="ECO:0000256" key="7">
    <source>
        <dbReference type="ARBA" id="ARBA00022840"/>
    </source>
</evidence>
<organism evidence="12 13">
    <name type="scientific">Actinomycetospora flava</name>
    <dbReference type="NCBI Taxonomy" id="3129232"/>
    <lineage>
        <taxon>Bacteria</taxon>
        <taxon>Bacillati</taxon>
        <taxon>Actinomycetota</taxon>
        <taxon>Actinomycetes</taxon>
        <taxon>Pseudonocardiales</taxon>
        <taxon>Pseudonocardiaceae</taxon>
        <taxon>Actinomycetospora</taxon>
    </lineage>
</organism>
<feature type="transmembrane region" description="Helical" evidence="9">
    <location>
        <begin position="104"/>
        <end position="125"/>
    </location>
</feature>
<accession>A0ABU8M0F6</accession>
<dbReference type="InterPro" id="IPR036890">
    <property type="entry name" value="HATPase_C_sf"/>
</dbReference>
<feature type="domain" description="Signal transduction histidine kinase subgroup 3 dimerisation and phosphoacceptor" evidence="11">
    <location>
        <begin position="179"/>
        <end position="243"/>
    </location>
</feature>
<dbReference type="Gene3D" id="3.30.565.10">
    <property type="entry name" value="Histidine kinase-like ATPase, C-terminal domain"/>
    <property type="match status" value="1"/>
</dbReference>
<dbReference type="EMBL" id="JBBEGM010000001">
    <property type="protein sequence ID" value="MEJ2860487.1"/>
    <property type="molecule type" value="Genomic_DNA"/>
</dbReference>